<gene>
    <name evidence="1" type="ORF">D0Y50_16615</name>
</gene>
<dbReference type="OrthoDB" id="3760425at2"/>
<dbReference type="RefSeq" id="WP_117318074.1">
    <property type="nucleotide sequence ID" value="NZ_CP031769.1"/>
</dbReference>
<reference evidence="1 2" key="1">
    <citation type="submission" date="2018-08" db="EMBL/GenBank/DDBJ databases">
        <title>Salinimonas sediminis sp. nov., a piezophilic bacterium isolated from a deep-sea sediment sample from the New Britain Trench.</title>
        <authorList>
            <person name="Cao J."/>
        </authorList>
    </citation>
    <scope>NUCLEOTIDE SEQUENCE [LARGE SCALE GENOMIC DNA]</scope>
    <source>
        <strain evidence="1 2">N102</strain>
    </source>
</reference>
<accession>A0A346NQM8</accession>
<dbReference type="EMBL" id="CP031769">
    <property type="protein sequence ID" value="AXR07835.1"/>
    <property type="molecule type" value="Genomic_DNA"/>
</dbReference>
<name>A0A346NQM8_9ALTE</name>
<dbReference type="Proteomes" id="UP000262073">
    <property type="component" value="Chromosome"/>
</dbReference>
<evidence type="ECO:0008006" key="3">
    <source>
        <dbReference type="Google" id="ProtNLM"/>
    </source>
</evidence>
<dbReference type="SUPFAM" id="SSF52540">
    <property type="entry name" value="P-loop containing nucleoside triphosphate hydrolases"/>
    <property type="match status" value="1"/>
</dbReference>
<dbReference type="KEGG" id="salm:D0Y50_16615"/>
<evidence type="ECO:0000313" key="1">
    <source>
        <dbReference type="EMBL" id="AXR07835.1"/>
    </source>
</evidence>
<dbReference type="Gene3D" id="3.40.50.300">
    <property type="entry name" value="P-loop containing nucleotide triphosphate hydrolases"/>
    <property type="match status" value="1"/>
</dbReference>
<organism evidence="1 2">
    <name type="scientific">Salinimonas sediminis</name>
    <dbReference type="NCBI Taxonomy" id="2303538"/>
    <lineage>
        <taxon>Bacteria</taxon>
        <taxon>Pseudomonadati</taxon>
        <taxon>Pseudomonadota</taxon>
        <taxon>Gammaproteobacteria</taxon>
        <taxon>Alteromonadales</taxon>
        <taxon>Alteromonadaceae</taxon>
        <taxon>Alteromonas/Salinimonas group</taxon>
        <taxon>Salinimonas</taxon>
    </lineage>
</organism>
<proteinExistence type="predicted"/>
<evidence type="ECO:0000313" key="2">
    <source>
        <dbReference type="Proteomes" id="UP000262073"/>
    </source>
</evidence>
<keyword evidence="2" id="KW-1185">Reference proteome</keyword>
<protein>
    <recommendedName>
        <fullName evidence="3">Sulfotransferase family protein</fullName>
    </recommendedName>
</protein>
<dbReference type="AlphaFoldDB" id="A0A346NQM8"/>
<dbReference type="InterPro" id="IPR027417">
    <property type="entry name" value="P-loop_NTPase"/>
</dbReference>
<sequence>MNIIFHFGPPKTGTSAIQKWLSTNNNWLLTRGIYYPQHSLDPNGVSSGNLRSIFSGDKGNFEFSQKLFNEEVEKGKEKACHTIIFSSEFFFRNLEILGEQVPEAKFVGYLRFGLETLQSSYNQAVKRHGRTTVFAPGNHIQSTLSTLSIKIAKVGESRFILRPYSKSLFFNHSLIPDFLETVGIDASDVNTSIGRVNPSYSPAAIEVKRWFNQLESASLQTRLDLALQGYGDEQPFSLLSDDIFEKSKSRYLLQLKRFLDKHEVKFADQFYAECAQLENHPYQAQNLSEKQFEKVLKDIVSHKKLTYLALYTAYVQAKANQHELNNPERVEILNRVVPWWVKAVAKIKAALSLTRSEGER</sequence>